<dbReference type="AlphaFoldDB" id="V6LX25"/>
<protein>
    <submittedName>
        <fullName evidence="2">Cysteine-rich membrane protein 2</fullName>
    </submittedName>
</protein>
<keyword evidence="1" id="KW-0812">Transmembrane</keyword>
<reference evidence="2" key="1">
    <citation type="journal article" date="2014" name="PLoS Genet.">
        <title>The Genome of Spironucleus salmonicida Highlights a Fish Pathogen Adapted to Fluctuating Environments.</title>
        <authorList>
            <person name="Xu F."/>
            <person name="Jerlstrom-Hultqvist J."/>
            <person name="Einarsson E."/>
            <person name="Astvaldsson A."/>
            <person name="Svard S.G."/>
            <person name="Andersson J.O."/>
        </authorList>
    </citation>
    <scope>NUCLEOTIDE SEQUENCE</scope>
</reference>
<evidence type="ECO:0000313" key="2">
    <source>
        <dbReference type="EMBL" id="EST45369.1"/>
    </source>
</evidence>
<dbReference type="SUPFAM" id="SSF57184">
    <property type="entry name" value="Growth factor receptor domain"/>
    <property type="match status" value="1"/>
</dbReference>
<dbReference type="InterPro" id="IPR009030">
    <property type="entry name" value="Growth_fac_rcpt_cys_sf"/>
</dbReference>
<feature type="transmembrane region" description="Helical" evidence="1">
    <location>
        <begin position="257"/>
        <end position="280"/>
    </location>
</feature>
<name>V6LX25_9EUKA</name>
<keyword evidence="1" id="KW-0472">Membrane</keyword>
<gene>
    <name evidence="2" type="ORF">SS50377_14699</name>
</gene>
<organism evidence="2">
    <name type="scientific">Spironucleus salmonicida</name>
    <dbReference type="NCBI Taxonomy" id="348837"/>
    <lineage>
        <taxon>Eukaryota</taxon>
        <taxon>Metamonada</taxon>
        <taxon>Diplomonadida</taxon>
        <taxon>Hexamitidae</taxon>
        <taxon>Hexamitinae</taxon>
        <taxon>Spironucleus</taxon>
    </lineage>
</organism>
<sequence length="303" mass="34314">MTEVRICSVQDNNCLVDQYCPSLQTTNLQCQTCSKTIREHYGCNCVDFKMIKNCLKCQNGRCVECINQYSLQPNGTCFKCVLDCLRCDKTQCFECIDGYNLNLWTNQCGFPCETNADCKYYNIGYCNKCLKICEFCDQQCTQCSTKEFCTNCYVGTTLFNGICTKQCINRVVDHYCLNGTLAQCDENITSQCYCNEVQNCRTCNESKNGCASCMPNFVMVENDRCTQCESGFELVGKICSPVEDLNPICPIPSNDTIVFNILLGTLVALCIIWGMLDIILYKKIKIKSSEEFVILNKQKLSNT</sequence>
<evidence type="ECO:0000256" key="1">
    <source>
        <dbReference type="SAM" id="Phobius"/>
    </source>
</evidence>
<accession>V6LX25</accession>
<dbReference type="VEuPathDB" id="GiardiaDB:SS50377_21666"/>
<dbReference type="EMBL" id="KI546099">
    <property type="protein sequence ID" value="EST45369.1"/>
    <property type="molecule type" value="Genomic_DNA"/>
</dbReference>
<keyword evidence="1" id="KW-1133">Transmembrane helix</keyword>
<proteinExistence type="predicted"/>